<dbReference type="EMBL" id="CVQH01005335">
    <property type="protein sequence ID" value="CRK14107.1"/>
    <property type="molecule type" value="Genomic_DNA"/>
</dbReference>
<dbReference type="AlphaFoldDB" id="A0A0G4KWG9"/>
<dbReference type="GO" id="GO:0005634">
    <property type="term" value="C:nucleus"/>
    <property type="evidence" value="ECO:0007669"/>
    <property type="project" value="UniProtKB-SubCell"/>
</dbReference>
<sequence>MSDTLNAADTPQTSADQPVADAPVPAPAPAPAPVLASVDVPDDGTKIAIGEPAAAKELAPTPSTDLTSTLETAAATGDVLMPDAPTGDNAPSPAPAPQLFTPTVASPMPRTTTPSRAVNGNHDKEPGSSRAGSVHPDPGFTMPDKAASHGDPVRQYLNNNVTTVLLDGMKQIAKDKPKDPLRVLGNYLIQRSKELEQTDN</sequence>
<evidence type="ECO:0008006" key="9">
    <source>
        <dbReference type="Google" id="ProtNLM"/>
    </source>
</evidence>
<evidence type="ECO:0000256" key="1">
    <source>
        <dbReference type="ARBA" id="ARBA00004123"/>
    </source>
</evidence>
<organism evidence="5 7">
    <name type="scientific">Verticillium longisporum</name>
    <name type="common">Verticillium dahliae var. longisporum</name>
    <dbReference type="NCBI Taxonomy" id="100787"/>
    <lineage>
        <taxon>Eukaryota</taxon>
        <taxon>Fungi</taxon>
        <taxon>Dikarya</taxon>
        <taxon>Ascomycota</taxon>
        <taxon>Pezizomycotina</taxon>
        <taxon>Sordariomycetes</taxon>
        <taxon>Hypocreomycetidae</taxon>
        <taxon>Glomerellales</taxon>
        <taxon>Plectosphaerellaceae</taxon>
        <taxon>Verticillium</taxon>
    </lineage>
</organism>
<reference evidence="7 8" key="1">
    <citation type="submission" date="2015-05" db="EMBL/GenBank/DDBJ databases">
        <authorList>
            <person name="Fogelqvist Johan"/>
        </authorList>
    </citation>
    <scope>NUCLEOTIDE SEQUENCE [LARGE SCALE GENOMIC DNA]</scope>
    <source>
        <strain evidence="5">VL1</strain>
        <strain evidence="6">VL2</strain>
    </source>
</reference>
<feature type="compositionally biased region" description="Polar residues" evidence="4">
    <location>
        <begin position="61"/>
        <end position="71"/>
    </location>
</feature>
<keyword evidence="7" id="KW-1185">Reference proteome</keyword>
<dbReference type="STRING" id="100787.A0A0G4KWG9"/>
<keyword evidence="3" id="KW-0539">Nucleus</keyword>
<name>A0A0G4KWG9_VERLO</name>
<dbReference type="EMBL" id="CVQI01022447">
    <property type="protein sequence ID" value="CRK30068.1"/>
    <property type="molecule type" value="Genomic_DNA"/>
</dbReference>
<comment type="similarity">
    <text evidence="2">Belongs to the dpy-30 family.</text>
</comment>
<evidence type="ECO:0000313" key="8">
    <source>
        <dbReference type="Proteomes" id="UP000045706"/>
    </source>
</evidence>
<feature type="compositionally biased region" description="Polar residues" evidence="4">
    <location>
        <begin position="1"/>
        <end position="14"/>
    </location>
</feature>
<dbReference type="CDD" id="cd22965">
    <property type="entry name" value="DD_DPY30_SDC1"/>
    <property type="match status" value="1"/>
</dbReference>
<feature type="region of interest" description="Disordered" evidence="4">
    <location>
        <begin position="1"/>
        <end position="153"/>
    </location>
</feature>
<evidence type="ECO:0000313" key="7">
    <source>
        <dbReference type="Proteomes" id="UP000044602"/>
    </source>
</evidence>
<accession>A0A0G4KWG9</accession>
<dbReference type="InterPro" id="IPR007858">
    <property type="entry name" value="Dpy-30_motif"/>
</dbReference>
<dbReference type="Proteomes" id="UP000044602">
    <property type="component" value="Unassembled WGS sequence"/>
</dbReference>
<dbReference type="Pfam" id="PF05186">
    <property type="entry name" value="Dpy-30"/>
    <property type="match status" value="1"/>
</dbReference>
<comment type="subcellular location">
    <subcellularLocation>
        <location evidence="1">Nucleus</location>
    </subcellularLocation>
</comment>
<evidence type="ECO:0000313" key="5">
    <source>
        <dbReference type="EMBL" id="CRK14107.1"/>
    </source>
</evidence>
<protein>
    <recommendedName>
        <fullName evidence="9">Dpy-30 domain-containing protein</fullName>
    </recommendedName>
</protein>
<proteinExistence type="inferred from homology"/>
<evidence type="ECO:0000313" key="6">
    <source>
        <dbReference type="EMBL" id="CRK30068.1"/>
    </source>
</evidence>
<dbReference type="Proteomes" id="UP000045706">
    <property type="component" value="Unassembled WGS sequence"/>
</dbReference>
<gene>
    <name evidence="5" type="ORF">BN1708_011054</name>
    <name evidence="6" type="ORF">BN1723_014324</name>
</gene>
<dbReference type="InterPro" id="IPR049629">
    <property type="entry name" value="DPY30_SDC1_DD"/>
</dbReference>
<evidence type="ECO:0000256" key="3">
    <source>
        <dbReference type="ARBA" id="ARBA00023242"/>
    </source>
</evidence>
<evidence type="ECO:0000256" key="2">
    <source>
        <dbReference type="ARBA" id="ARBA00010849"/>
    </source>
</evidence>
<feature type="compositionally biased region" description="Polar residues" evidence="4">
    <location>
        <begin position="100"/>
        <end position="118"/>
    </location>
</feature>
<evidence type="ECO:0000256" key="4">
    <source>
        <dbReference type="SAM" id="MobiDB-lite"/>
    </source>
</evidence>
<dbReference type="Gene3D" id="1.20.890.10">
    <property type="entry name" value="cAMP-dependent protein kinase regulatory subunit, dimerization-anchoring domain"/>
    <property type="match status" value="1"/>
</dbReference>